<keyword evidence="1" id="KW-1133">Transmembrane helix</keyword>
<dbReference type="EMBL" id="AP012028">
    <property type="protein sequence ID" value="BAK78970.1"/>
    <property type="molecule type" value="Genomic_DNA"/>
</dbReference>
<dbReference type="AlphaFoldDB" id="G2HKF0"/>
<sequence>MLLMLLYMMYMMMYYIYISFIPFTPARDLLYYYMFTRWTYMYFIFMKNIYMLLFTMMIINSPAAPRGGTEPTFKKECGTPWEPHPFLFLIKKEWGTPWGPNPEGVFFTFINNNYKLYLK</sequence>
<keyword evidence="2" id="KW-0496">Mitochondrion</keyword>
<gene>
    <name evidence="2" type="primary">K7_07377</name>
    <name evidence="2" type="ORF">SYK7_073771</name>
</gene>
<accession>G2HKF0</accession>
<keyword evidence="1" id="KW-0812">Transmembrane</keyword>
<evidence type="ECO:0000256" key="1">
    <source>
        <dbReference type="SAM" id="Phobius"/>
    </source>
</evidence>
<reference evidence="2" key="1">
    <citation type="journal article" date="2011" name="DNA Res.">
        <title>Whole-genome sequencing of sake yeast Saccharomyces cerevisiae Kyokai no. 7.</title>
        <authorList>
            <person name="Akao T."/>
            <person name="Yashiro I."/>
            <person name="Hosoyama A."/>
            <person name="Kitagaki H."/>
            <person name="Horikawa H."/>
            <person name="Watanabe D."/>
            <person name="Akada R."/>
            <person name="Ando Y."/>
            <person name="Harashima S."/>
            <person name="Inoue T."/>
            <person name="Inoue Y."/>
            <person name="Kajiwara S."/>
            <person name="Kitamoto K."/>
            <person name="Kitamoto N."/>
            <person name="Kobayashi O."/>
            <person name="Kuhara S."/>
            <person name="Masubuchi T."/>
            <person name="Mizoguchi H."/>
            <person name="Nakao Y."/>
            <person name="Nakazato A."/>
            <person name="Namise M."/>
            <person name="Oba T."/>
            <person name="Ogata T."/>
            <person name="Ohta A."/>
            <person name="Sato M."/>
            <person name="Shibasaki S."/>
            <person name="Takatsume Y."/>
            <person name="Tanimoto S."/>
            <person name="Tsuboi H."/>
            <person name="Nishimura A."/>
            <person name="Yoda K."/>
            <person name="Ishikawa T."/>
            <person name="Iwashita K."/>
            <person name="Fujita N."/>
            <person name="Shimoi H."/>
        </authorList>
    </citation>
    <scope>NUCLEOTIDE SEQUENCE [LARGE SCALE GENOMIC DNA]</scope>
    <source>
        <strain evidence="2">Kyokai no. 7</strain>
        <strain>Kyokai no. 7 / NBRC 101557</strain>
    </source>
</reference>
<evidence type="ECO:0000313" key="2">
    <source>
        <dbReference type="EMBL" id="BAK78970.1"/>
    </source>
</evidence>
<protein>
    <submittedName>
        <fullName evidence="2">K7_07377p</fullName>
    </submittedName>
</protein>
<name>G2HKF0_YEASK</name>
<keyword evidence="1" id="KW-0472">Membrane</keyword>
<feature type="transmembrane region" description="Helical" evidence="1">
    <location>
        <begin position="40"/>
        <end position="59"/>
    </location>
</feature>
<proteinExistence type="predicted"/>
<geneLocation type="mitochondrion" evidence="2"/>
<organism evidence="2">
    <name type="scientific">Saccharomyces cerevisiae (strain Kyokai no. 7 / NBRC 101557)</name>
    <name type="common">Baker's yeast</name>
    <dbReference type="NCBI Taxonomy" id="721032"/>
    <lineage>
        <taxon>Eukaryota</taxon>
        <taxon>Fungi</taxon>
        <taxon>Dikarya</taxon>
        <taxon>Ascomycota</taxon>
        <taxon>Saccharomycotina</taxon>
        <taxon>Saccharomycetes</taxon>
        <taxon>Saccharomycetales</taxon>
        <taxon>Saccharomycetaceae</taxon>
        <taxon>Saccharomyces</taxon>
    </lineage>
</organism>
<feature type="transmembrane region" description="Helical" evidence="1">
    <location>
        <begin position="12"/>
        <end position="34"/>
    </location>
</feature>